<dbReference type="CDD" id="cd03255">
    <property type="entry name" value="ABC_MJ0796_LolCDE_FtsE"/>
    <property type="match status" value="1"/>
</dbReference>
<name>A0ABS3LAQ7_9ENTE</name>
<dbReference type="SMART" id="SM00382">
    <property type="entry name" value="AAA"/>
    <property type="match status" value="1"/>
</dbReference>
<dbReference type="GO" id="GO:0005524">
    <property type="term" value="F:ATP binding"/>
    <property type="evidence" value="ECO:0007669"/>
    <property type="project" value="UniProtKB-KW"/>
</dbReference>
<comment type="caution">
    <text evidence="5">The sequence shown here is derived from an EMBL/GenBank/DDBJ whole genome shotgun (WGS) entry which is preliminary data.</text>
</comment>
<keyword evidence="3 5" id="KW-0067">ATP-binding</keyword>
<sequence length="240" mass="26835">MTAIIKAEQLVHNYDQQQVLKGLDLEVNQGDYISIMGRSGCGKTTLLKILGMINPPTSGEVFFEGKNTRDLYQDELSDIRRRKLGFVFQDFQLMESITVRENILLPAVLDKRDLDEVEEQLSPLIDSLRIRPLLDKLPQELSVGEKQRTAICRALVNQPKIILADEPTGNLDSNAGAEVLATFARINQELGVTILMITHDSKVANGAKEVVFLKDGRIYAQMKTAGSQTEHQIAEKMLEV</sequence>
<accession>A0ABS3LAQ7</accession>
<evidence type="ECO:0000256" key="1">
    <source>
        <dbReference type="ARBA" id="ARBA00022448"/>
    </source>
</evidence>
<dbReference type="PANTHER" id="PTHR24220">
    <property type="entry name" value="IMPORT ATP-BINDING PROTEIN"/>
    <property type="match status" value="1"/>
</dbReference>
<dbReference type="InterPro" id="IPR003439">
    <property type="entry name" value="ABC_transporter-like_ATP-bd"/>
</dbReference>
<dbReference type="RefSeq" id="WP_207673097.1">
    <property type="nucleotide sequence ID" value="NZ_JAFREM010000013.1"/>
</dbReference>
<dbReference type="InterPro" id="IPR027417">
    <property type="entry name" value="P-loop_NTPase"/>
</dbReference>
<evidence type="ECO:0000313" key="6">
    <source>
        <dbReference type="Proteomes" id="UP000664601"/>
    </source>
</evidence>
<keyword evidence="6" id="KW-1185">Reference proteome</keyword>
<keyword evidence="2" id="KW-0547">Nucleotide-binding</keyword>
<dbReference type="InterPro" id="IPR003593">
    <property type="entry name" value="AAA+_ATPase"/>
</dbReference>
<evidence type="ECO:0000313" key="5">
    <source>
        <dbReference type="EMBL" id="MBO1306165.1"/>
    </source>
</evidence>
<dbReference type="Gene3D" id="3.40.50.300">
    <property type="entry name" value="P-loop containing nucleotide triphosphate hydrolases"/>
    <property type="match status" value="1"/>
</dbReference>
<dbReference type="InterPro" id="IPR015854">
    <property type="entry name" value="ABC_transpr_LolD-like"/>
</dbReference>
<proteinExistence type="predicted"/>
<evidence type="ECO:0000256" key="2">
    <source>
        <dbReference type="ARBA" id="ARBA00022741"/>
    </source>
</evidence>
<dbReference type="SUPFAM" id="SSF52540">
    <property type="entry name" value="P-loop containing nucleoside triphosphate hydrolases"/>
    <property type="match status" value="1"/>
</dbReference>
<feature type="domain" description="ABC transporter" evidence="4">
    <location>
        <begin position="5"/>
        <end position="240"/>
    </location>
</feature>
<dbReference type="InterPro" id="IPR017911">
    <property type="entry name" value="MacB-like_ATP-bd"/>
</dbReference>
<dbReference type="PROSITE" id="PS50893">
    <property type="entry name" value="ABC_TRANSPORTER_2"/>
    <property type="match status" value="1"/>
</dbReference>
<dbReference type="Pfam" id="PF00005">
    <property type="entry name" value="ABC_tran"/>
    <property type="match status" value="1"/>
</dbReference>
<evidence type="ECO:0000256" key="3">
    <source>
        <dbReference type="ARBA" id="ARBA00022840"/>
    </source>
</evidence>
<protein>
    <submittedName>
        <fullName evidence="5">ABC transporter ATP-binding protein</fullName>
    </submittedName>
</protein>
<keyword evidence="1" id="KW-0813">Transport</keyword>
<gene>
    <name evidence="5" type="ORF">JZO70_08335</name>
</gene>
<organism evidence="5 6">
    <name type="scientific">Candidatus Enterococcus moelleringii</name>
    <dbReference type="NCBI Taxonomy" id="2815325"/>
    <lineage>
        <taxon>Bacteria</taxon>
        <taxon>Bacillati</taxon>
        <taxon>Bacillota</taxon>
        <taxon>Bacilli</taxon>
        <taxon>Lactobacillales</taxon>
        <taxon>Enterococcaceae</taxon>
        <taxon>Enterococcus</taxon>
    </lineage>
</organism>
<dbReference type="PANTHER" id="PTHR24220:SF674">
    <property type="entry name" value="BACITRACIN EXPORT ATP-BINDING PROTEIN BCEA"/>
    <property type="match status" value="1"/>
</dbReference>
<dbReference type="Proteomes" id="UP000664601">
    <property type="component" value="Unassembled WGS sequence"/>
</dbReference>
<evidence type="ECO:0000259" key="4">
    <source>
        <dbReference type="PROSITE" id="PS50893"/>
    </source>
</evidence>
<dbReference type="EMBL" id="JAFREM010000013">
    <property type="protein sequence ID" value="MBO1306165.1"/>
    <property type="molecule type" value="Genomic_DNA"/>
</dbReference>
<reference evidence="5 6" key="1">
    <citation type="submission" date="2021-03" db="EMBL/GenBank/DDBJ databases">
        <title>Enterococcal diversity collection.</title>
        <authorList>
            <person name="Gilmore M.S."/>
            <person name="Schwartzman J."/>
            <person name="Van Tyne D."/>
            <person name="Martin M."/>
            <person name="Earl A.M."/>
            <person name="Manson A.L."/>
            <person name="Straub T."/>
            <person name="Salamzade R."/>
            <person name="Saavedra J."/>
            <person name="Lebreton F."/>
            <person name="Prichula J."/>
            <person name="Schaufler K."/>
            <person name="Gaca A."/>
            <person name="Sgardioli B."/>
            <person name="Wagenaar J."/>
            <person name="Strong T."/>
        </authorList>
    </citation>
    <scope>NUCLEOTIDE SEQUENCE [LARGE SCALE GENOMIC DNA]</scope>
    <source>
        <strain evidence="5 6">669A</strain>
    </source>
</reference>